<gene>
    <name evidence="4" type="ORF">GDO78_014811</name>
</gene>
<sequence length="121" mass="13308">MGDLTDVPRVRINTSMLAQYIEQPVCFVGRVEKIHPSGTSFVLSDGAGKNTTVELSEPLDEELSGVIEVVGKVTQKATIMGMSYVPFSEDASAFDLSLYDEAVRIIHEFPQYYPFGQKGSE</sequence>
<dbReference type="InterPro" id="IPR012340">
    <property type="entry name" value="NA-bd_OB-fold"/>
</dbReference>
<protein>
    <recommendedName>
        <fullName evidence="6">Replication protein A3</fullName>
    </recommendedName>
</protein>
<evidence type="ECO:0000256" key="3">
    <source>
        <dbReference type="ARBA" id="ARBA00023242"/>
    </source>
</evidence>
<dbReference type="GO" id="GO:0006260">
    <property type="term" value="P:DNA replication"/>
    <property type="evidence" value="ECO:0007669"/>
    <property type="project" value="InterPro"/>
</dbReference>
<organism evidence="4 5">
    <name type="scientific">Eleutherodactylus coqui</name>
    <name type="common">Puerto Rican coqui</name>
    <dbReference type="NCBI Taxonomy" id="57060"/>
    <lineage>
        <taxon>Eukaryota</taxon>
        <taxon>Metazoa</taxon>
        <taxon>Chordata</taxon>
        <taxon>Craniata</taxon>
        <taxon>Vertebrata</taxon>
        <taxon>Euteleostomi</taxon>
        <taxon>Amphibia</taxon>
        <taxon>Batrachia</taxon>
        <taxon>Anura</taxon>
        <taxon>Neobatrachia</taxon>
        <taxon>Hyloidea</taxon>
        <taxon>Eleutherodactylidae</taxon>
        <taxon>Eleutherodactylinae</taxon>
        <taxon>Eleutherodactylus</taxon>
        <taxon>Eleutherodactylus</taxon>
    </lineage>
</organism>
<comment type="similarity">
    <text evidence="2">Belongs to the replication factor A protein 3 family.</text>
</comment>
<dbReference type="PANTHER" id="PTHR15114:SF1">
    <property type="entry name" value="REPLICATION PROTEIN A 14 KDA SUBUNIT"/>
    <property type="match status" value="1"/>
</dbReference>
<dbReference type="OrthoDB" id="188186at2759"/>
<evidence type="ECO:0000256" key="1">
    <source>
        <dbReference type="ARBA" id="ARBA00004123"/>
    </source>
</evidence>
<dbReference type="CDD" id="cd04479">
    <property type="entry name" value="RPA3"/>
    <property type="match status" value="1"/>
</dbReference>
<evidence type="ECO:0008006" key="6">
    <source>
        <dbReference type="Google" id="ProtNLM"/>
    </source>
</evidence>
<dbReference type="Gene3D" id="2.40.50.140">
    <property type="entry name" value="Nucleic acid-binding proteins"/>
    <property type="match status" value="1"/>
</dbReference>
<dbReference type="EMBL" id="WNTK01013254">
    <property type="protein sequence ID" value="KAG9462152.1"/>
    <property type="molecule type" value="Genomic_DNA"/>
</dbReference>
<dbReference type="Pfam" id="PF08661">
    <property type="entry name" value="Rep_fac-A_3"/>
    <property type="match status" value="1"/>
</dbReference>
<dbReference type="GO" id="GO:0003697">
    <property type="term" value="F:single-stranded DNA binding"/>
    <property type="evidence" value="ECO:0007669"/>
    <property type="project" value="TreeGrafter"/>
</dbReference>
<accession>A0A8J6B172</accession>
<dbReference type="PANTHER" id="PTHR15114">
    <property type="entry name" value="REPLICATION PROTEIN A3"/>
    <property type="match status" value="1"/>
</dbReference>
<comment type="caution">
    <text evidence="4">The sequence shown here is derived from an EMBL/GenBank/DDBJ whole genome shotgun (WGS) entry which is preliminary data.</text>
</comment>
<dbReference type="GO" id="GO:0005662">
    <property type="term" value="C:DNA replication factor A complex"/>
    <property type="evidence" value="ECO:0007669"/>
    <property type="project" value="TreeGrafter"/>
</dbReference>
<evidence type="ECO:0000313" key="4">
    <source>
        <dbReference type="EMBL" id="KAG9462152.1"/>
    </source>
</evidence>
<name>A0A8J6B172_ELECQ</name>
<dbReference type="GO" id="GO:0003684">
    <property type="term" value="F:damaged DNA binding"/>
    <property type="evidence" value="ECO:0007669"/>
    <property type="project" value="TreeGrafter"/>
</dbReference>
<keyword evidence="5" id="KW-1185">Reference proteome</keyword>
<dbReference type="GO" id="GO:0000724">
    <property type="term" value="P:double-strand break repair via homologous recombination"/>
    <property type="evidence" value="ECO:0007669"/>
    <property type="project" value="TreeGrafter"/>
</dbReference>
<dbReference type="InterPro" id="IPR013970">
    <property type="entry name" value="Rfa2"/>
</dbReference>
<evidence type="ECO:0000313" key="5">
    <source>
        <dbReference type="Proteomes" id="UP000770717"/>
    </source>
</evidence>
<evidence type="ECO:0000256" key="2">
    <source>
        <dbReference type="ARBA" id="ARBA00009761"/>
    </source>
</evidence>
<dbReference type="Proteomes" id="UP000770717">
    <property type="component" value="Unassembled WGS sequence"/>
</dbReference>
<dbReference type="GO" id="GO:0006284">
    <property type="term" value="P:base-excision repair"/>
    <property type="evidence" value="ECO:0007669"/>
    <property type="project" value="TreeGrafter"/>
</dbReference>
<keyword evidence="3" id="KW-0539">Nucleus</keyword>
<dbReference type="AlphaFoldDB" id="A0A8J6B172"/>
<reference evidence="4" key="1">
    <citation type="thesis" date="2020" institute="ProQuest LLC" country="789 East Eisenhower Parkway, Ann Arbor, MI, USA">
        <title>Comparative Genomics and Chromosome Evolution.</title>
        <authorList>
            <person name="Mudd A.B."/>
        </authorList>
    </citation>
    <scope>NUCLEOTIDE SEQUENCE</scope>
    <source>
        <strain evidence="4">HN-11 Male</strain>
        <tissue evidence="4">Kidney and liver</tissue>
    </source>
</reference>
<dbReference type="SUPFAM" id="SSF50249">
    <property type="entry name" value="Nucleic acid-binding proteins"/>
    <property type="match status" value="1"/>
</dbReference>
<dbReference type="GO" id="GO:0006298">
    <property type="term" value="P:mismatch repair"/>
    <property type="evidence" value="ECO:0007669"/>
    <property type="project" value="TreeGrafter"/>
</dbReference>
<dbReference type="FunFam" id="2.40.50.140:FF:000395">
    <property type="entry name" value="Replication protein A3"/>
    <property type="match status" value="1"/>
</dbReference>
<dbReference type="GO" id="GO:0035861">
    <property type="term" value="C:site of double-strand break"/>
    <property type="evidence" value="ECO:0007669"/>
    <property type="project" value="TreeGrafter"/>
</dbReference>
<comment type="subcellular location">
    <subcellularLocation>
        <location evidence="1">Nucleus</location>
    </subcellularLocation>
</comment>
<dbReference type="GO" id="GO:0006289">
    <property type="term" value="P:nucleotide-excision repair"/>
    <property type="evidence" value="ECO:0007669"/>
    <property type="project" value="TreeGrafter"/>
</dbReference>
<proteinExistence type="inferred from homology"/>